<evidence type="ECO:0000256" key="1">
    <source>
        <dbReference type="SAM" id="Phobius"/>
    </source>
</evidence>
<proteinExistence type="predicted"/>
<keyword evidence="3" id="KW-1185">Reference proteome</keyword>
<dbReference type="OrthoDB" id="4236657at2"/>
<evidence type="ECO:0000313" key="2">
    <source>
        <dbReference type="EMBL" id="TDD47948.1"/>
    </source>
</evidence>
<feature type="transmembrane region" description="Helical" evidence="1">
    <location>
        <begin position="221"/>
        <end position="243"/>
    </location>
</feature>
<reference evidence="2 3" key="1">
    <citation type="submission" date="2019-03" db="EMBL/GenBank/DDBJ databases">
        <title>Draft genome sequences of novel Actinobacteria.</title>
        <authorList>
            <person name="Sahin N."/>
            <person name="Ay H."/>
            <person name="Saygin H."/>
        </authorList>
    </citation>
    <scope>NUCLEOTIDE SEQUENCE [LARGE SCALE GENOMIC DNA]</scope>
    <source>
        <strain evidence="2 3">7K502</strain>
    </source>
</reference>
<gene>
    <name evidence="2" type="ORF">E1288_23655</name>
</gene>
<sequence>MELARIAIGLPVAAAFPLEIPTVNASKKLTIALTATYSFIVLFPLLPSWLGFLSFGITIGASFAIRAVVKLDKVVASEDGSAPWGSSLIQRLSELAGLFALIGVIVAILFPNIALGETLGNTIQNDQAIIICSGYLGATFFGDLIVSHAVGPLLANASGDESDDAKKLKNAGAHIGWIERAIFFPLFAGGVAAAAAIAFTAKSLVRLPSIRKDSHNMAEYVLVGSMLSALVAMLFAIMTRLALGMSPI</sequence>
<protein>
    <submittedName>
        <fullName evidence="2">Uncharacterized protein</fullName>
    </submittedName>
</protein>
<dbReference type="AlphaFoldDB" id="A0A4R4YRQ9"/>
<keyword evidence="1" id="KW-1133">Transmembrane helix</keyword>
<dbReference type="Proteomes" id="UP000294947">
    <property type="component" value="Unassembled WGS sequence"/>
</dbReference>
<dbReference type="RefSeq" id="WP_132488574.1">
    <property type="nucleotide sequence ID" value="NZ_SMKW01000032.1"/>
</dbReference>
<evidence type="ECO:0000313" key="3">
    <source>
        <dbReference type="Proteomes" id="UP000294947"/>
    </source>
</evidence>
<keyword evidence="1" id="KW-0812">Transmembrane</keyword>
<feature type="transmembrane region" description="Helical" evidence="1">
    <location>
        <begin position="95"/>
        <end position="115"/>
    </location>
</feature>
<organism evidence="2 3">
    <name type="scientific">Saccharopolyspora elongata</name>
    <dbReference type="NCBI Taxonomy" id="2530387"/>
    <lineage>
        <taxon>Bacteria</taxon>
        <taxon>Bacillati</taxon>
        <taxon>Actinomycetota</taxon>
        <taxon>Actinomycetes</taxon>
        <taxon>Pseudonocardiales</taxon>
        <taxon>Pseudonocardiaceae</taxon>
        <taxon>Saccharopolyspora</taxon>
    </lineage>
</organism>
<dbReference type="EMBL" id="SMKW01000032">
    <property type="protein sequence ID" value="TDD47948.1"/>
    <property type="molecule type" value="Genomic_DNA"/>
</dbReference>
<accession>A0A4R4YRQ9</accession>
<comment type="caution">
    <text evidence="2">The sequence shown here is derived from an EMBL/GenBank/DDBJ whole genome shotgun (WGS) entry which is preliminary data.</text>
</comment>
<feature type="transmembrane region" description="Helical" evidence="1">
    <location>
        <begin position="182"/>
        <end position="201"/>
    </location>
</feature>
<keyword evidence="1" id="KW-0472">Membrane</keyword>
<feature type="transmembrane region" description="Helical" evidence="1">
    <location>
        <begin position="127"/>
        <end position="146"/>
    </location>
</feature>
<name>A0A4R4YRQ9_9PSEU</name>